<keyword evidence="1 2" id="KW-0597">Phosphoprotein</keyword>
<feature type="modified residue" description="4-aspartylphosphate" evidence="2">
    <location>
        <position position="57"/>
    </location>
</feature>
<dbReference type="CDD" id="cd00156">
    <property type="entry name" value="REC"/>
    <property type="match status" value="1"/>
</dbReference>
<keyword evidence="5" id="KW-1185">Reference proteome</keyword>
<dbReference type="GO" id="GO:0000160">
    <property type="term" value="P:phosphorelay signal transduction system"/>
    <property type="evidence" value="ECO:0007669"/>
    <property type="project" value="InterPro"/>
</dbReference>
<evidence type="ECO:0000259" key="3">
    <source>
        <dbReference type="PROSITE" id="PS50110"/>
    </source>
</evidence>
<dbReference type="Gene3D" id="3.40.50.2300">
    <property type="match status" value="1"/>
</dbReference>
<dbReference type="InterPro" id="IPR011006">
    <property type="entry name" value="CheY-like_superfamily"/>
</dbReference>
<proteinExistence type="predicted"/>
<gene>
    <name evidence="4" type="ORF">FTW19_20085</name>
</gene>
<feature type="domain" description="Response regulatory" evidence="3">
    <location>
        <begin position="8"/>
        <end position="123"/>
    </location>
</feature>
<dbReference type="Pfam" id="PF00072">
    <property type="entry name" value="Response_reg"/>
    <property type="match status" value="1"/>
</dbReference>
<evidence type="ECO:0000313" key="5">
    <source>
        <dbReference type="Proteomes" id="UP000321820"/>
    </source>
</evidence>
<dbReference type="SUPFAM" id="SSF52172">
    <property type="entry name" value="CheY-like"/>
    <property type="match status" value="1"/>
</dbReference>
<evidence type="ECO:0000256" key="2">
    <source>
        <dbReference type="PROSITE-ProRule" id="PRU00169"/>
    </source>
</evidence>
<dbReference type="InterPro" id="IPR001789">
    <property type="entry name" value="Sig_transdc_resp-reg_receiver"/>
</dbReference>
<name>A0A5B9EHN5_9BACT</name>
<dbReference type="SMART" id="SM00448">
    <property type="entry name" value="REC"/>
    <property type="match status" value="1"/>
</dbReference>
<dbReference type="InterPro" id="IPR050595">
    <property type="entry name" value="Bact_response_regulator"/>
</dbReference>
<dbReference type="RefSeq" id="WP_147650762.1">
    <property type="nucleotide sequence ID" value="NZ_CP042806.1"/>
</dbReference>
<dbReference type="KEGG" id="talb:FTW19_20085"/>
<dbReference type="Proteomes" id="UP000321820">
    <property type="component" value="Chromosome"/>
</dbReference>
<reference evidence="4 5" key="1">
    <citation type="submission" date="2019-08" db="EMBL/GenBank/DDBJ databases">
        <title>Complete genome sequence of Terriglobus albidus strain ORNL.</title>
        <authorList>
            <person name="Podar M."/>
        </authorList>
    </citation>
    <scope>NUCLEOTIDE SEQUENCE [LARGE SCALE GENOMIC DNA]</scope>
    <source>
        <strain evidence="4 5">ORNL</strain>
    </source>
</reference>
<dbReference type="OrthoDB" id="121904at2"/>
<organism evidence="4 5">
    <name type="scientific">Terriglobus albidus</name>
    <dbReference type="NCBI Taxonomy" id="1592106"/>
    <lineage>
        <taxon>Bacteria</taxon>
        <taxon>Pseudomonadati</taxon>
        <taxon>Acidobacteriota</taxon>
        <taxon>Terriglobia</taxon>
        <taxon>Terriglobales</taxon>
        <taxon>Acidobacteriaceae</taxon>
        <taxon>Terriglobus</taxon>
    </lineage>
</organism>
<accession>A0A5B9EHN5</accession>
<dbReference type="PROSITE" id="PS50110">
    <property type="entry name" value="RESPONSE_REGULATORY"/>
    <property type="match status" value="1"/>
</dbReference>
<dbReference type="AlphaFoldDB" id="A0A5B9EHN5"/>
<evidence type="ECO:0000256" key="1">
    <source>
        <dbReference type="ARBA" id="ARBA00022553"/>
    </source>
</evidence>
<protein>
    <submittedName>
        <fullName evidence="4">Response regulator</fullName>
    </submittedName>
</protein>
<evidence type="ECO:0000313" key="4">
    <source>
        <dbReference type="EMBL" id="QEE31472.1"/>
    </source>
</evidence>
<dbReference type="PANTHER" id="PTHR44591">
    <property type="entry name" value="STRESS RESPONSE REGULATOR PROTEIN 1"/>
    <property type="match status" value="1"/>
</dbReference>
<sequence>MTNENRPLIFVVDDETLISRSLATILKQQGFSACDFNDPRRALEMALVTPPDLLLSDVMMPYLTGIELAIAMKKITPCKVLLFSGQAGTVDLLESARNRGYDFELLHKPIHPAELLREIRHSLPLELCN</sequence>
<dbReference type="EMBL" id="CP042806">
    <property type="protein sequence ID" value="QEE31472.1"/>
    <property type="molecule type" value="Genomic_DNA"/>
</dbReference>
<dbReference type="PANTHER" id="PTHR44591:SF3">
    <property type="entry name" value="RESPONSE REGULATORY DOMAIN-CONTAINING PROTEIN"/>
    <property type="match status" value="1"/>
</dbReference>